<evidence type="ECO:0000313" key="2">
    <source>
        <dbReference type="Proteomes" id="UP000236454"/>
    </source>
</evidence>
<dbReference type="STRING" id="477690.SAMN05216474_2477"/>
<keyword evidence="2" id="KW-1185">Reference proteome</keyword>
<organism evidence="1 2">
    <name type="scientific">Lishizhenia tianjinensis</name>
    <dbReference type="NCBI Taxonomy" id="477690"/>
    <lineage>
        <taxon>Bacteria</taxon>
        <taxon>Pseudomonadati</taxon>
        <taxon>Bacteroidota</taxon>
        <taxon>Flavobacteriia</taxon>
        <taxon>Flavobacteriales</taxon>
        <taxon>Crocinitomicaceae</taxon>
        <taxon>Lishizhenia</taxon>
    </lineage>
</organism>
<name>A0A1I7B269_9FLAO</name>
<sequence>MKVELHSILTCPHCGHKKEEIMPIDACQYFYTCENCKKRKQYNPNKATVAFIAVMEP</sequence>
<gene>
    <name evidence="1" type="ORF">SAMN05216474_2477</name>
</gene>
<evidence type="ECO:0000313" key="1">
    <source>
        <dbReference type="EMBL" id="SFT81221.1"/>
    </source>
</evidence>
<dbReference type="EMBL" id="FPAS01000004">
    <property type="protein sequence ID" value="SFT81221.1"/>
    <property type="molecule type" value="Genomic_DNA"/>
</dbReference>
<dbReference type="Proteomes" id="UP000236454">
    <property type="component" value="Unassembled WGS sequence"/>
</dbReference>
<proteinExistence type="predicted"/>
<dbReference type="AlphaFoldDB" id="A0A1I7B269"/>
<dbReference type="NCBIfam" id="NF041374">
    <property type="entry name" value="GDCCVxC"/>
    <property type="match status" value="1"/>
</dbReference>
<dbReference type="InterPro" id="IPR047677">
    <property type="entry name" value="GDCCVxC"/>
</dbReference>
<reference evidence="1 2" key="1">
    <citation type="submission" date="2016-10" db="EMBL/GenBank/DDBJ databases">
        <authorList>
            <person name="de Groot N.N."/>
        </authorList>
    </citation>
    <scope>NUCLEOTIDE SEQUENCE [LARGE SCALE GENOMIC DNA]</scope>
    <source>
        <strain evidence="1 2">CGMCC 1.7005</strain>
    </source>
</reference>
<protein>
    <submittedName>
        <fullName evidence="1">Uncharacterized protein</fullName>
    </submittedName>
</protein>
<accession>A0A1I7B269</accession>